<comment type="caution">
    <text evidence="1">The sequence shown here is derived from an EMBL/GenBank/DDBJ whole genome shotgun (WGS) entry which is preliminary data.</text>
</comment>
<proteinExistence type="predicted"/>
<sequence>SSVTNERFRDAQNQLKLVHTNLKLWAHIRWNSRWTSIDAILKIIKLLFWLSTI</sequence>
<dbReference type="EMBL" id="CAJOAX010068477">
    <property type="protein sequence ID" value="CAF4365054.1"/>
    <property type="molecule type" value="Genomic_DNA"/>
</dbReference>
<accession>A0A820LYK2</accession>
<protein>
    <submittedName>
        <fullName evidence="1">Uncharacterized protein</fullName>
    </submittedName>
</protein>
<name>A0A820LYK2_9BILA</name>
<feature type="non-terminal residue" evidence="1">
    <location>
        <position position="1"/>
    </location>
</feature>
<dbReference type="Proteomes" id="UP000663823">
    <property type="component" value="Unassembled WGS sequence"/>
</dbReference>
<gene>
    <name evidence="1" type="ORF">OTI717_LOCUS43968</name>
</gene>
<organism evidence="1 2">
    <name type="scientific">Rotaria sordida</name>
    <dbReference type="NCBI Taxonomy" id="392033"/>
    <lineage>
        <taxon>Eukaryota</taxon>
        <taxon>Metazoa</taxon>
        <taxon>Spiralia</taxon>
        <taxon>Gnathifera</taxon>
        <taxon>Rotifera</taxon>
        <taxon>Eurotatoria</taxon>
        <taxon>Bdelloidea</taxon>
        <taxon>Philodinida</taxon>
        <taxon>Philodinidae</taxon>
        <taxon>Rotaria</taxon>
    </lineage>
</organism>
<evidence type="ECO:0000313" key="2">
    <source>
        <dbReference type="Proteomes" id="UP000663823"/>
    </source>
</evidence>
<reference evidence="1" key="1">
    <citation type="submission" date="2021-02" db="EMBL/GenBank/DDBJ databases">
        <authorList>
            <person name="Nowell W R."/>
        </authorList>
    </citation>
    <scope>NUCLEOTIDE SEQUENCE</scope>
</reference>
<dbReference type="AlphaFoldDB" id="A0A820LYK2"/>
<evidence type="ECO:0000313" key="1">
    <source>
        <dbReference type="EMBL" id="CAF4365054.1"/>
    </source>
</evidence>